<organism evidence="1 2">
    <name type="scientific">Leucobacter exalbidus</name>
    <dbReference type="NCBI Taxonomy" id="662960"/>
    <lineage>
        <taxon>Bacteria</taxon>
        <taxon>Bacillati</taxon>
        <taxon>Actinomycetota</taxon>
        <taxon>Actinomycetes</taxon>
        <taxon>Micrococcales</taxon>
        <taxon>Microbacteriaceae</taxon>
        <taxon>Leucobacter</taxon>
    </lineage>
</organism>
<dbReference type="EMBL" id="JAFIDA010000001">
    <property type="protein sequence ID" value="MBP1326236.1"/>
    <property type="molecule type" value="Genomic_DNA"/>
</dbReference>
<protein>
    <recommendedName>
        <fullName evidence="3">Coenzyme PQQ synthesis protein D (PqqD)</fullName>
    </recommendedName>
</protein>
<proteinExistence type="predicted"/>
<dbReference type="AlphaFoldDB" id="A0A940T5R5"/>
<evidence type="ECO:0000313" key="2">
    <source>
        <dbReference type="Proteomes" id="UP000675163"/>
    </source>
</evidence>
<name>A0A940T5R5_9MICO</name>
<comment type="caution">
    <text evidence="1">The sequence shown here is derived from an EMBL/GenBank/DDBJ whole genome shotgun (WGS) entry which is preliminary data.</text>
</comment>
<keyword evidence="2" id="KW-1185">Reference proteome</keyword>
<dbReference type="Pfam" id="PF05402">
    <property type="entry name" value="PqqD"/>
    <property type="match status" value="1"/>
</dbReference>
<dbReference type="InterPro" id="IPR041881">
    <property type="entry name" value="PqqD_sf"/>
</dbReference>
<reference evidence="1" key="1">
    <citation type="submission" date="2021-02" db="EMBL/GenBank/DDBJ databases">
        <title>Sequencing the genomes of 1000 actinobacteria strains.</title>
        <authorList>
            <person name="Klenk H.-P."/>
        </authorList>
    </citation>
    <scope>NUCLEOTIDE SEQUENCE</scope>
    <source>
        <strain evidence="1">DSM 22850</strain>
    </source>
</reference>
<evidence type="ECO:0000313" key="1">
    <source>
        <dbReference type="EMBL" id="MBP1326236.1"/>
    </source>
</evidence>
<dbReference type="Proteomes" id="UP000675163">
    <property type="component" value="Unassembled WGS sequence"/>
</dbReference>
<evidence type="ECO:0008006" key="3">
    <source>
        <dbReference type="Google" id="ProtNLM"/>
    </source>
</evidence>
<dbReference type="InterPro" id="IPR008792">
    <property type="entry name" value="PQQD"/>
</dbReference>
<dbReference type="Gene3D" id="1.10.10.1150">
    <property type="entry name" value="Coenzyme PQQ synthesis protein D (PqqD)"/>
    <property type="match status" value="1"/>
</dbReference>
<gene>
    <name evidence="1" type="ORF">JOF28_001468</name>
</gene>
<sequence>MMWRRAEVASVESLERAAVMPLSGDLSHPPLVLERQAAAVWHVLRTEPRAEADIVADVAQLYGVDSALIAEDVRAFLAELAQQGLALVE</sequence>
<accession>A0A940T5R5</accession>